<organism evidence="3 4">
    <name type="scientific">Serendipita vermifera MAFF 305830</name>
    <dbReference type="NCBI Taxonomy" id="933852"/>
    <lineage>
        <taxon>Eukaryota</taxon>
        <taxon>Fungi</taxon>
        <taxon>Dikarya</taxon>
        <taxon>Basidiomycota</taxon>
        <taxon>Agaricomycotina</taxon>
        <taxon>Agaricomycetes</taxon>
        <taxon>Sebacinales</taxon>
        <taxon>Serendipitaceae</taxon>
        <taxon>Serendipita</taxon>
    </lineage>
</organism>
<dbReference type="HOGENOM" id="CLU_2544032_0_0_1"/>
<dbReference type="Gene3D" id="3.30.160.20">
    <property type="match status" value="1"/>
</dbReference>
<protein>
    <recommendedName>
        <fullName evidence="2">DRBM domain-containing protein</fullName>
    </recommendedName>
</protein>
<dbReference type="GO" id="GO:0003723">
    <property type="term" value="F:RNA binding"/>
    <property type="evidence" value="ECO:0007669"/>
    <property type="project" value="UniProtKB-UniRule"/>
</dbReference>
<dbReference type="Proteomes" id="UP000054097">
    <property type="component" value="Unassembled WGS sequence"/>
</dbReference>
<evidence type="ECO:0000259" key="2">
    <source>
        <dbReference type="PROSITE" id="PS50137"/>
    </source>
</evidence>
<feature type="domain" description="DRBM" evidence="2">
    <location>
        <begin position="5"/>
        <end position="76"/>
    </location>
</feature>
<dbReference type="PROSITE" id="PS50137">
    <property type="entry name" value="DS_RBD"/>
    <property type="match status" value="1"/>
</dbReference>
<evidence type="ECO:0000256" key="1">
    <source>
        <dbReference type="PROSITE-ProRule" id="PRU00266"/>
    </source>
</evidence>
<dbReference type="SUPFAM" id="SSF54768">
    <property type="entry name" value="dsRNA-binding domain-like"/>
    <property type="match status" value="1"/>
</dbReference>
<dbReference type="EMBL" id="KN824312">
    <property type="protein sequence ID" value="KIM25626.1"/>
    <property type="molecule type" value="Genomic_DNA"/>
</dbReference>
<accession>A0A0C3B2A3</accession>
<reference evidence="4" key="2">
    <citation type="submission" date="2015-01" db="EMBL/GenBank/DDBJ databases">
        <title>Evolutionary Origins and Diversification of the Mycorrhizal Mutualists.</title>
        <authorList>
            <consortium name="DOE Joint Genome Institute"/>
            <consortium name="Mycorrhizal Genomics Consortium"/>
            <person name="Kohler A."/>
            <person name="Kuo A."/>
            <person name="Nagy L.G."/>
            <person name="Floudas D."/>
            <person name="Copeland A."/>
            <person name="Barry K.W."/>
            <person name="Cichocki N."/>
            <person name="Veneault-Fourrey C."/>
            <person name="LaButti K."/>
            <person name="Lindquist E.A."/>
            <person name="Lipzen A."/>
            <person name="Lundell T."/>
            <person name="Morin E."/>
            <person name="Murat C."/>
            <person name="Riley R."/>
            <person name="Ohm R."/>
            <person name="Sun H."/>
            <person name="Tunlid A."/>
            <person name="Henrissat B."/>
            <person name="Grigoriev I.V."/>
            <person name="Hibbett D.S."/>
            <person name="Martin F."/>
        </authorList>
    </citation>
    <scope>NUCLEOTIDE SEQUENCE [LARGE SCALE GENOMIC DNA]</scope>
    <source>
        <strain evidence="4">MAFF 305830</strain>
    </source>
</reference>
<keyword evidence="1" id="KW-0694">RNA-binding</keyword>
<keyword evidence="4" id="KW-1185">Reference proteome</keyword>
<proteinExistence type="predicted"/>
<name>A0A0C3B2A3_SERVB</name>
<sequence length="83" mass="9165">MPKVAPDDSARLMADLQRNHPEYEVRYTSSESGAQEATIHEFKYHMGQEVIGVGSGSSKQIAKSNAAKAAWLNVDKRGLFRNS</sequence>
<dbReference type="InterPro" id="IPR014720">
    <property type="entry name" value="dsRBD_dom"/>
</dbReference>
<dbReference type="AlphaFoldDB" id="A0A0C3B2A3"/>
<dbReference type="Pfam" id="PF00035">
    <property type="entry name" value="dsrm"/>
    <property type="match status" value="1"/>
</dbReference>
<gene>
    <name evidence="3" type="ORF">M408DRAFT_25959</name>
</gene>
<reference evidence="3 4" key="1">
    <citation type="submission" date="2014-04" db="EMBL/GenBank/DDBJ databases">
        <authorList>
            <consortium name="DOE Joint Genome Institute"/>
            <person name="Kuo A."/>
            <person name="Zuccaro A."/>
            <person name="Kohler A."/>
            <person name="Nagy L.G."/>
            <person name="Floudas D."/>
            <person name="Copeland A."/>
            <person name="Barry K.W."/>
            <person name="Cichocki N."/>
            <person name="Veneault-Fourrey C."/>
            <person name="LaButti K."/>
            <person name="Lindquist E.A."/>
            <person name="Lipzen A."/>
            <person name="Lundell T."/>
            <person name="Morin E."/>
            <person name="Murat C."/>
            <person name="Sun H."/>
            <person name="Tunlid A."/>
            <person name="Henrissat B."/>
            <person name="Grigoriev I.V."/>
            <person name="Hibbett D.S."/>
            <person name="Martin F."/>
            <person name="Nordberg H.P."/>
            <person name="Cantor M.N."/>
            <person name="Hua S.X."/>
        </authorList>
    </citation>
    <scope>NUCLEOTIDE SEQUENCE [LARGE SCALE GENOMIC DNA]</scope>
    <source>
        <strain evidence="3 4">MAFF 305830</strain>
    </source>
</reference>
<evidence type="ECO:0000313" key="3">
    <source>
        <dbReference type="EMBL" id="KIM25626.1"/>
    </source>
</evidence>
<evidence type="ECO:0000313" key="4">
    <source>
        <dbReference type="Proteomes" id="UP000054097"/>
    </source>
</evidence>